<organism evidence="5 6">
    <name type="scientific">Pseudomonas alkylphenolica</name>
    <dbReference type="NCBI Taxonomy" id="237609"/>
    <lineage>
        <taxon>Bacteria</taxon>
        <taxon>Pseudomonadati</taxon>
        <taxon>Pseudomonadota</taxon>
        <taxon>Gammaproteobacteria</taxon>
        <taxon>Pseudomonadales</taxon>
        <taxon>Pseudomonadaceae</taxon>
        <taxon>Pseudomonas</taxon>
    </lineage>
</organism>
<dbReference type="Pfam" id="PF00501">
    <property type="entry name" value="AMP-binding"/>
    <property type="match status" value="1"/>
</dbReference>
<dbReference type="InterPro" id="IPR020845">
    <property type="entry name" value="AMP-binding_CS"/>
</dbReference>
<accession>A0A6I6HCG6</accession>
<name>A0A6I6HCG6_9PSED</name>
<dbReference type="FunFam" id="3.30.300.30:FF:000008">
    <property type="entry name" value="2,3-dihydroxybenzoate-AMP ligase"/>
    <property type="match status" value="1"/>
</dbReference>
<sequence length="520" mass="56629">MYITQGLHRQLQSRSQAVAIRAQGRSTTYAEYGNRVARLAGALKGLGVASGDRVAMLAFNCQRFLEYYLAVPWADAVVNPVNFRWSAAEIIYSLDDSETTVLIVDDHHKDIGQKILEQAMTLRHVIYAGDGPTPVGMLNYETLIANSAAIEDARRGGDALLGIFYTGGTTGFPKGVMLSHNNVSFSAMNSVSSGRCGVDTRFLHSMPMFHLADFAAMVALFITGGTHVVLQSFSPQGALETIDQEKVNEVLLAPTMIQMMLDWHQNYGQHLDVSSLQRVGYGASTITPVLLDRARALFTSAEFAQGYGMTELAPVASTLGAEYHSAEYQANGKMYSAGLPGICVEIRVVDAQDNEVPRGTVGEIIVRGPNVMLGYWKKPEATAEALRGGWMHTGDGGYMDEEGFIYICDRLKDMVVSGGENIYSAEVETAIASHPAVAQNAVIGIPCKKWGETVHAVIILKPGVSVSSDDIIGHCRERIAGYKVPRSIEFRESLPLTSVGKVQKTELRKPFWKDQKRGIA</sequence>
<keyword evidence="2 5" id="KW-0436">Ligase</keyword>
<dbReference type="PANTHER" id="PTHR43767:SF1">
    <property type="entry name" value="NONRIBOSOMAL PEPTIDE SYNTHASE PES1 (EUROFUNG)-RELATED"/>
    <property type="match status" value="1"/>
</dbReference>
<feature type="domain" description="AMP-binding enzyme C-terminal" evidence="4">
    <location>
        <begin position="426"/>
        <end position="501"/>
    </location>
</feature>
<evidence type="ECO:0000313" key="6">
    <source>
        <dbReference type="Proteomes" id="UP000426235"/>
    </source>
</evidence>
<evidence type="ECO:0000313" key="5">
    <source>
        <dbReference type="EMBL" id="QGW77545.1"/>
    </source>
</evidence>
<dbReference type="AlphaFoldDB" id="A0A6I6HCG6"/>
<evidence type="ECO:0000256" key="2">
    <source>
        <dbReference type="ARBA" id="ARBA00022598"/>
    </source>
</evidence>
<comment type="similarity">
    <text evidence="1">Belongs to the ATP-dependent AMP-binding enzyme family.</text>
</comment>
<dbReference type="InterPro" id="IPR045851">
    <property type="entry name" value="AMP-bd_C_sf"/>
</dbReference>
<evidence type="ECO:0000256" key="1">
    <source>
        <dbReference type="ARBA" id="ARBA00006432"/>
    </source>
</evidence>
<dbReference type="InterPro" id="IPR042099">
    <property type="entry name" value="ANL_N_sf"/>
</dbReference>
<proteinExistence type="inferred from homology"/>
<dbReference type="EMBL" id="CP046621">
    <property type="protein sequence ID" value="QGW77545.1"/>
    <property type="molecule type" value="Genomic_DNA"/>
</dbReference>
<dbReference type="PANTHER" id="PTHR43767">
    <property type="entry name" value="LONG-CHAIN-FATTY-ACID--COA LIGASE"/>
    <property type="match status" value="1"/>
</dbReference>
<reference evidence="5" key="1">
    <citation type="submission" date="2019-12" db="EMBL/GenBank/DDBJ databases">
        <title>Hybrid Genome Assemblies of two High G+C Isolates from Undergraduate Microbiology Courses.</title>
        <authorList>
            <person name="Ne Ville C.J."/>
            <person name="Enright D."/>
            <person name="Hernandez I."/>
            <person name="Dodsworth J."/>
            <person name="Orwin P.M."/>
        </authorList>
    </citation>
    <scope>NUCLEOTIDE SEQUENCE [LARGE SCALE GENOMIC DNA]</scope>
    <source>
        <strain evidence="5">Neo</strain>
    </source>
</reference>
<protein>
    <submittedName>
        <fullName evidence="5">Long-chain-fatty-acid--CoA ligase</fullName>
    </submittedName>
</protein>
<dbReference type="CDD" id="cd17631">
    <property type="entry name" value="FACL_FadD13-like"/>
    <property type="match status" value="1"/>
</dbReference>
<dbReference type="SUPFAM" id="SSF56801">
    <property type="entry name" value="Acetyl-CoA synthetase-like"/>
    <property type="match status" value="1"/>
</dbReference>
<evidence type="ECO:0000259" key="4">
    <source>
        <dbReference type="Pfam" id="PF13193"/>
    </source>
</evidence>
<feature type="domain" description="AMP-dependent synthetase/ligase" evidence="3">
    <location>
        <begin position="8"/>
        <end position="376"/>
    </location>
</feature>
<dbReference type="GO" id="GO:0016878">
    <property type="term" value="F:acid-thiol ligase activity"/>
    <property type="evidence" value="ECO:0007669"/>
    <property type="project" value="UniProtKB-ARBA"/>
</dbReference>
<dbReference type="InterPro" id="IPR000873">
    <property type="entry name" value="AMP-dep_synth/lig_dom"/>
</dbReference>
<keyword evidence="6" id="KW-1185">Reference proteome</keyword>
<dbReference type="InterPro" id="IPR025110">
    <property type="entry name" value="AMP-bd_C"/>
</dbReference>
<dbReference type="NCBIfam" id="NF004837">
    <property type="entry name" value="PRK06187.1"/>
    <property type="match status" value="1"/>
</dbReference>
<dbReference type="Proteomes" id="UP000426235">
    <property type="component" value="Chromosome"/>
</dbReference>
<dbReference type="InterPro" id="IPR050237">
    <property type="entry name" value="ATP-dep_AMP-bd_enzyme"/>
</dbReference>
<evidence type="ECO:0000259" key="3">
    <source>
        <dbReference type="Pfam" id="PF00501"/>
    </source>
</evidence>
<dbReference type="Gene3D" id="3.30.300.30">
    <property type="match status" value="1"/>
</dbReference>
<dbReference type="PROSITE" id="PS00455">
    <property type="entry name" value="AMP_BINDING"/>
    <property type="match status" value="1"/>
</dbReference>
<dbReference type="Pfam" id="PF13193">
    <property type="entry name" value="AMP-binding_C"/>
    <property type="match status" value="1"/>
</dbReference>
<dbReference type="RefSeq" id="WP_157192532.1">
    <property type="nucleotide sequence ID" value="NZ_CP046621.1"/>
</dbReference>
<dbReference type="Gene3D" id="3.40.50.12780">
    <property type="entry name" value="N-terminal domain of ligase-like"/>
    <property type="match status" value="1"/>
</dbReference>
<gene>
    <name evidence="5" type="ORF">GPJ81_12895</name>
</gene>